<dbReference type="InterPro" id="IPR001382">
    <property type="entry name" value="Glyco_hydro_47"/>
</dbReference>
<comment type="subcellular location">
    <subcellularLocation>
        <location evidence="1">Endoplasmic reticulum</location>
    </subcellularLocation>
</comment>
<dbReference type="InterPro" id="IPR036026">
    <property type="entry name" value="Seven-hairpin_glycosidases"/>
</dbReference>
<evidence type="ECO:0000256" key="3">
    <source>
        <dbReference type="ARBA" id="ARBA00022824"/>
    </source>
</evidence>
<keyword evidence="5" id="KW-0326">Glycosidase</keyword>
<keyword evidence="3" id="KW-0256">Endoplasmic reticulum</keyword>
<dbReference type="PANTHER" id="PTHR45679:SF5">
    <property type="entry name" value="ER DEGRADATION-ENHANCING ALPHA-MANNOSIDASE-LIKE PROTEIN 1"/>
    <property type="match status" value="1"/>
</dbReference>
<evidence type="ECO:0000256" key="5">
    <source>
        <dbReference type="RuleBase" id="RU361193"/>
    </source>
</evidence>
<name>A0A6B2LAJ4_9EUKA</name>
<dbReference type="InterPro" id="IPR044674">
    <property type="entry name" value="EDEM1/2/3"/>
</dbReference>
<dbReference type="InterPro" id="IPR012341">
    <property type="entry name" value="6hp_glycosidase-like_sf"/>
</dbReference>
<dbReference type="EMBL" id="GIBP01004992">
    <property type="protein sequence ID" value="NDV33961.1"/>
    <property type="molecule type" value="Transcribed_RNA"/>
</dbReference>
<proteinExistence type="inferred from homology"/>
<dbReference type="EC" id="3.2.1.-" evidence="5"/>
<protein>
    <recommendedName>
        <fullName evidence="5">alpha-1,2-Mannosidase</fullName>
        <ecNumber evidence="5">3.2.1.-</ecNumber>
    </recommendedName>
</protein>
<keyword evidence="5" id="KW-0378">Hydrolase</keyword>
<dbReference type="AlphaFoldDB" id="A0A6B2LAJ4"/>
<dbReference type="GO" id="GO:1904380">
    <property type="term" value="P:endoplasmic reticulum mannose trimming"/>
    <property type="evidence" value="ECO:0007669"/>
    <property type="project" value="InterPro"/>
</dbReference>
<keyword evidence="4" id="KW-0325">Glycoprotein</keyword>
<sequence length="296" mass="34396">MEMAMDLADRLLPAFSTRTGIPYSRVNLRYGVEENESRNTCTACAGTLLIEFGLLSRLVDNPLYETVARKALLAIWNRRSKLGLFGNTIDTHTGQWKIHDSGIGAGSDSFYEYLFKSYLFFDNMEYYVMFNESYQKAMQYFNYDNWYFSVDMNSGTFRYFWVDSLSAFWAGLQAIVGDVEKGKQTHAKYLRIWNKYGAVPERYDVLRGVSVSGLNNYPLRPEFVESTYLLYQSTKDPYYLEIGVNILRSLQKYKVECGYASMTLAKDLKSRQPHPNHLHSNQHIRNHCIRGEYFPP</sequence>
<dbReference type="GO" id="GO:0005509">
    <property type="term" value="F:calcium ion binding"/>
    <property type="evidence" value="ECO:0007669"/>
    <property type="project" value="InterPro"/>
</dbReference>
<dbReference type="SUPFAM" id="SSF48225">
    <property type="entry name" value="Seven-hairpin glycosidases"/>
    <property type="match status" value="1"/>
</dbReference>
<accession>A0A6B2LAJ4</accession>
<dbReference type="GO" id="GO:0044322">
    <property type="term" value="C:endoplasmic reticulum quality control compartment"/>
    <property type="evidence" value="ECO:0007669"/>
    <property type="project" value="GOC"/>
</dbReference>
<evidence type="ECO:0000256" key="4">
    <source>
        <dbReference type="ARBA" id="ARBA00023180"/>
    </source>
</evidence>
<evidence type="ECO:0000256" key="2">
    <source>
        <dbReference type="ARBA" id="ARBA00007658"/>
    </source>
</evidence>
<dbReference type="Pfam" id="PF01532">
    <property type="entry name" value="Glyco_hydro_47"/>
    <property type="match status" value="1"/>
</dbReference>
<dbReference type="PANTHER" id="PTHR45679">
    <property type="entry name" value="ER DEGRADATION-ENHANCING ALPHA-MANNOSIDASE-LIKE PROTEIN 2"/>
    <property type="match status" value="1"/>
</dbReference>
<dbReference type="GO" id="GO:0016020">
    <property type="term" value="C:membrane"/>
    <property type="evidence" value="ECO:0007669"/>
    <property type="project" value="InterPro"/>
</dbReference>
<comment type="similarity">
    <text evidence="2 5">Belongs to the glycosyl hydrolase 47 family.</text>
</comment>
<dbReference type="GO" id="GO:0004571">
    <property type="term" value="F:mannosyl-oligosaccharide 1,2-alpha-mannosidase activity"/>
    <property type="evidence" value="ECO:0007669"/>
    <property type="project" value="InterPro"/>
</dbReference>
<evidence type="ECO:0000256" key="1">
    <source>
        <dbReference type="ARBA" id="ARBA00004240"/>
    </source>
</evidence>
<reference evidence="6" key="1">
    <citation type="journal article" date="2020" name="J. Eukaryot. Microbiol.">
        <title>De novo Sequencing, Assembly and Annotation of the Transcriptome for the Free-Living Testate Amoeba Arcella intermedia.</title>
        <authorList>
            <person name="Ribeiro G.M."/>
            <person name="Porfirio-Sousa A.L."/>
            <person name="Maurer-Alcala X.X."/>
            <person name="Katz L.A."/>
            <person name="Lahr D.J.G."/>
        </authorList>
    </citation>
    <scope>NUCLEOTIDE SEQUENCE</scope>
</reference>
<dbReference type="PRINTS" id="PR00747">
    <property type="entry name" value="GLYHDRLASE47"/>
</dbReference>
<organism evidence="6">
    <name type="scientific">Arcella intermedia</name>
    <dbReference type="NCBI Taxonomy" id="1963864"/>
    <lineage>
        <taxon>Eukaryota</taxon>
        <taxon>Amoebozoa</taxon>
        <taxon>Tubulinea</taxon>
        <taxon>Elardia</taxon>
        <taxon>Arcellinida</taxon>
        <taxon>Sphaerothecina</taxon>
        <taxon>Arcellidae</taxon>
        <taxon>Arcella</taxon>
    </lineage>
</organism>
<evidence type="ECO:0000313" key="6">
    <source>
        <dbReference type="EMBL" id="NDV33961.1"/>
    </source>
</evidence>
<dbReference type="Gene3D" id="1.50.10.10">
    <property type="match status" value="1"/>
</dbReference>
<dbReference type="GO" id="GO:0005975">
    <property type="term" value="P:carbohydrate metabolic process"/>
    <property type="evidence" value="ECO:0007669"/>
    <property type="project" value="InterPro"/>
</dbReference>